<keyword evidence="6" id="KW-0479">Metal-binding</keyword>
<dbReference type="Gene3D" id="3.50.50.60">
    <property type="entry name" value="FAD/NAD(P)-binding domain"/>
    <property type="match status" value="1"/>
</dbReference>
<evidence type="ECO:0000256" key="2">
    <source>
        <dbReference type="ARBA" id="ARBA00001966"/>
    </source>
</evidence>
<feature type="domain" description="FAD/NAD(P)-binding" evidence="11">
    <location>
        <begin position="403"/>
        <end position="628"/>
    </location>
</feature>
<dbReference type="Gene3D" id="3.20.20.70">
    <property type="entry name" value="Aldolase class I"/>
    <property type="match status" value="1"/>
</dbReference>
<dbReference type="PANTHER" id="PTHR42917:SF2">
    <property type="entry name" value="2,4-DIENOYL-COA REDUCTASE [(2E)-ENOYL-COA-PRODUCING]"/>
    <property type="match status" value="1"/>
</dbReference>
<name>A0A923RRF8_9FIRM</name>
<dbReference type="Pfam" id="PF00724">
    <property type="entry name" value="Oxidored_FMN"/>
    <property type="match status" value="1"/>
</dbReference>
<dbReference type="EMBL" id="JACOPF010000002">
    <property type="protein sequence ID" value="MBC5689658.1"/>
    <property type="molecule type" value="Genomic_DNA"/>
</dbReference>
<evidence type="ECO:0000259" key="10">
    <source>
        <dbReference type="Pfam" id="PF00724"/>
    </source>
</evidence>
<dbReference type="InterPro" id="IPR051793">
    <property type="entry name" value="NADH:flavin_oxidoreductase"/>
</dbReference>
<proteinExistence type="inferred from homology"/>
<dbReference type="Pfam" id="PF07992">
    <property type="entry name" value="Pyr_redox_2"/>
    <property type="match status" value="1"/>
</dbReference>
<keyword evidence="13" id="KW-1185">Reference proteome</keyword>
<evidence type="ECO:0000256" key="8">
    <source>
        <dbReference type="ARBA" id="ARBA00023004"/>
    </source>
</evidence>
<comment type="caution">
    <text evidence="12">The sequence shown here is derived from an EMBL/GenBank/DDBJ whole genome shotgun (WGS) entry which is preliminary data.</text>
</comment>
<reference evidence="12" key="1">
    <citation type="submission" date="2020-08" db="EMBL/GenBank/DDBJ databases">
        <title>Genome public.</title>
        <authorList>
            <person name="Liu C."/>
            <person name="Sun Q."/>
        </authorList>
    </citation>
    <scope>NUCLEOTIDE SEQUENCE</scope>
    <source>
        <strain evidence="12">NSJ-55</strain>
    </source>
</reference>
<keyword evidence="4" id="KW-0285">Flavoprotein</keyword>
<dbReference type="PRINTS" id="PR00368">
    <property type="entry name" value="FADPNR"/>
</dbReference>
<keyword evidence="9" id="KW-0411">Iron-sulfur</keyword>
<evidence type="ECO:0000256" key="5">
    <source>
        <dbReference type="ARBA" id="ARBA00022643"/>
    </source>
</evidence>
<evidence type="ECO:0000256" key="1">
    <source>
        <dbReference type="ARBA" id="ARBA00001917"/>
    </source>
</evidence>
<protein>
    <submittedName>
        <fullName evidence="12">FAD-dependent oxidoreductase</fullName>
    </submittedName>
</protein>
<dbReference type="InterPro" id="IPR013785">
    <property type="entry name" value="Aldolase_TIM"/>
</dbReference>
<comment type="cofactor">
    <cofactor evidence="1">
        <name>FMN</name>
        <dbReference type="ChEBI" id="CHEBI:58210"/>
    </cofactor>
</comment>
<evidence type="ECO:0000259" key="11">
    <source>
        <dbReference type="Pfam" id="PF07992"/>
    </source>
</evidence>
<evidence type="ECO:0000256" key="9">
    <source>
        <dbReference type="ARBA" id="ARBA00023014"/>
    </source>
</evidence>
<dbReference type="RefSeq" id="WP_186876316.1">
    <property type="nucleotide sequence ID" value="NZ_JACOPF010000002.1"/>
</dbReference>
<dbReference type="Proteomes" id="UP000652477">
    <property type="component" value="Unassembled WGS sequence"/>
</dbReference>
<comment type="similarity">
    <text evidence="3">In the N-terminal section; belongs to the NADH:flavin oxidoreductase/NADH oxidase family.</text>
</comment>
<feature type="domain" description="NADH:flavin oxidoreductase/NADH oxidase N-terminal" evidence="10">
    <location>
        <begin position="9"/>
        <end position="355"/>
    </location>
</feature>
<dbReference type="InterPro" id="IPR023753">
    <property type="entry name" value="FAD/NAD-binding_dom"/>
</dbReference>
<dbReference type="GO" id="GO:0010181">
    <property type="term" value="F:FMN binding"/>
    <property type="evidence" value="ECO:0007669"/>
    <property type="project" value="InterPro"/>
</dbReference>
<keyword evidence="5" id="KW-0288">FMN</keyword>
<evidence type="ECO:0000256" key="7">
    <source>
        <dbReference type="ARBA" id="ARBA00023002"/>
    </source>
</evidence>
<evidence type="ECO:0000256" key="6">
    <source>
        <dbReference type="ARBA" id="ARBA00022723"/>
    </source>
</evidence>
<dbReference type="Gene3D" id="3.40.50.720">
    <property type="entry name" value="NAD(P)-binding Rossmann-like Domain"/>
    <property type="match status" value="1"/>
</dbReference>
<dbReference type="PANTHER" id="PTHR42917">
    <property type="entry name" value="2,4-DIENOYL-COA REDUCTASE"/>
    <property type="match status" value="1"/>
</dbReference>
<keyword evidence="7" id="KW-0560">Oxidoreductase</keyword>
<dbReference type="PRINTS" id="PR00411">
    <property type="entry name" value="PNDRDTASEI"/>
</dbReference>
<dbReference type="InterPro" id="IPR036188">
    <property type="entry name" value="FAD/NAD-bd_sf"/>
</dbReference>
<evidence type="ECO:0000313" key="13">
    <source>
        <dbReference type="Proteomes" id="UP000652477"/>
    </source>
</evidence>
<dbReference type="SUPFAM" id="SSF51905">
    <property type="entry name" value="FAD/NAD(P)-binding domain"/>
    <property type="match status" value="1"/>
</dbReference>
<gene>
    <name evidence="12" type="ORF">H8S37_12080</name>
</gene>
<dbReference type="AlphaFoldDB" id="A0A923RRF8"/>
<dbReference type="GO" id="GO:0051536">
    <property type="term" value="F:iron-sulfur cluster binding"/>
    <property type="evidence" value="ECO:0007669"/>
    <property type="project" value="UniProtKB-KW"/>
</dbReference>
<sequence length="664" mass="72037">MVQKTKYINLFTPFKVGKLQIKNRICYAPVGTGLSENGSSAFDAADSEFYVERAKGGAGLITTGAIFTDLEVDTYTPGALGTWQITYKPALFRLTSNKMLDRIHSFGTKMFAQLSLGTGRDSGSYAPSAIPVFADPSKVCPVLSEEQIQKKIRYLIEGAVIAKQSGFDGVEVHALHFGYLLDELAMKISNYRTDAYGGSFENRMRACKEIIEGIKARCGKDFPVSMRLGMKSYITGFNQSCLSGENEAGRTLEDSIRICKTLEEYGYDMLSVDVGLYDSYYYCYPPMYLPLGLNVNLAAACKAAVNIPVAVCGRMNDPELCEETIASGKADAVVIGRQMLADADFALKIKTGRTEDIRPCLSCNFGCRGKMQDGLGQRCAVNPELRRESEPGLVPVTECERKNIMVIGGGVAGMEAARAAACRGHKVTVYEKESKLGGMLNIAGIPDFKEDERKLVAWYEKQLKDLGVNIVLNQEVDMDMILRESPDAVVSAVGAIPFVPGSTKVDHPKAVGFKEALTGEQEIGQKVVVVGGGLVGCEVAVNFVRQGRDVTIVEFLDDILSSGAPTPLMNKMCLADIFRDSNVKIRTSSALTEVNSEGAVIRTSDGFETIPADTVILALGLRSREGFAAKLEEYNIEAYSIGDESQAANILHAIADGYEVGRLI</sequence>
<keyword evidence="8" id="KW-0408">Iron</keyword>
<evidence type="ECO:0000313" key="12">
    <source>
        <dbReference type="EMBL" id="MBC5689658.1"/>
    </source>
</evidence>
<dbReference type="SUPFAM" id="SSF51395">
    <property type="entry name" value="FMN-linked oxidoreductases"/>
    <property type="match status" value="1"/>
</dbReference>
<accession>A0A923RRF8</accession>
<evidence type="ECO:0000256" key="3">
    <source>
        <dbReference type="ARBA" id="ARBA00011048"/>
    </source>
</evidence>
<dbReference type="InterPro" id="IPR001155">
    <property type="entry name" value="OxRdtase_FMN_N"/>
</dbReference>
<organism evidence="12 13">
    <name type="scientific">Mediterraneibacter hominis</name>
    <dbReference type="NCBI Taxonomy" id="2763054"/>
    <lineage>
        <taxon>Bacteria</taxon>
        <taxon>Bacillati</taxon>
        <taxon>Bacillota</taxon>
        <taxon>Clostridia</taxon>
        <taxon>Lachnospirales</taxon>
        <taxon>Lachnospiraceae</taxon>
        <taxon>Mediterraneibacter</taxon>
    </lineage>
</organism>
<dbReference type="GO" id="GO:0016491">
    <property type="term" value="F:oxidoreductase activity"/>
    <property type="evidence" value="ECO:0007669"/>
    <property type="project" value="UniProtKB-KW"/>
</dbReference>
<evidence type="ECO:0000256" key="4">
    <source>
        <dbReference type="ARBA" id="ARBA00022630"/>
    </source>
</evidence>
<comment type="cofactor">
    <cofactor evidence="2">
        <name>[4Fe-4S] cluster</name>
        <dbReference type="ChEBI" id="CHEBI:49883"/>
    </cofactor>
</comment>
<dbReference type="GO" id="GO:0046872">
    <property type="term" value="F:metal ion binding"/>
    <property type="evidence" value="ECO:0007669"/>
    <property type="project" value="UniProtKB-KW"/>
</dbReference>